<evidence type="ECO:0008006" key="5">
    <source>
        <dbReference type="Google" id="ProtNLM"/>
    </source>
</evidence>
<protein>
    <recommendedName>
        <fullName evidence="5">Bacterial type II and III secretion system protein</fullName>
    </recommendedName>
</protein>
<dbReference type="Pfam" id="PF19777">
    <property type="entry name" value="DUF6263"/>
    <property type="match status" value="1"/>
</dbReference>
<evidence type="ECO:0000313" key="3">
    <source>
        <dbReference type="EMBL" id="QDU87578.1"/>
    </source>
</evidence>
<proteinExistence type="predicted"/>
<name>A0A518D7W6_9BACT</name>
<keyword evidence="4" id="KW-1185">Reference proteome</keyword>
<organism evidence="3 4">
    <name type="scientific">Pirellulimonas nuda</name>
    <dbReference type="NCBI Taxonomy" id="2528009"/>
    <lineage>
        <taxon>Bacteria</taxon>
        <taxon>Pseudomonadati</taxon>
        <taxon>Planctomycetota</taxon>
        <taxon>Planctomycetia</taxon>
        <taxon>Pirellulales</taxon>
        <taxon>Lacipirellulaceae</taxon>
        <taxon>Pirellulimonas</taxon>
    </lineage>
</organism>
<evidence type="ECO:0000313" key="4">
    <source>
        <dbReference type="Proteomes" id="UP000317429"/>
    </source>
</evidence>
<dbReference type="RefSeq" id="WP_145281584.1">
    <property type="nucleotide sequence ID" value="NZ_CP036291.1"/>
</dbReference>
<dbReference type="Proteomes" id="UP000317429">
    <property type="component" value="Chromosome"/>
</dbReference>
<keyword evidence="2" id="KW-0732">Signal</keyword>
<feature type="signal peptide" evidence="2">
    <location>
        <begin position="1"/>
        <end position="19"/>
    </location>
</feature>
<feature type="chain" id="PRO_5022059509" description="Bacterial type II and III secretion system protein" evidence="2">
    <location>
        <begin position="20"/>
        <end position="307"/>
    </location>
</feature>
<dbReference type="OrthoDB" id="269991at2"/>
<evidence type="ECO:0000256" key="2">
    <source>
        <dbReference type="SAM" id="SignalP"/>
    </source>
</evidence>
<feature type="region of interest" description="Disordered" evidence="1">
    <location>
        <begin position="266"/>
        <end position="288"/>
    </location>
</feature>
<feature type="compositionally biased region" description="Polar residues" evidence="1">
    <location>
        <begin position="266"/>
        <end position="275"/>
    </location>
</feature>
<reference evidence="3 4" key="1">
    <citation type="submission" date="2019-02" db="EMBL/GenBank/DDBJ databases">
        <title>Deep-cultivation of Planctomycetes and their phenomic and genomic characterization uncovers novel biology.</title>
        <authorList>
            <person name="Wiegand S."/>
            <person name="Jogler M."/>
            <person name="Boedeker C."/>
            <person name="Pinto D."/>
            <person name="Vollmers J."/>
            <person name="Rivas-Marin E."/>
            <person name="Kohn T."/>
            <person name="Peeters S.H."/>
            <person name="Heuer A."/>
            <person name="Rast P."/>
            <person name="Oberbeckmann S."/>
            <person name="Bunk B."/>
            <person name="Jeske O."/>
            <person name="Meyerdierks A."/>
            <person name="Storesund J.E."/>
            <person name="Kallscheuer N."/>
            <person name="Luecker S."/>
            <person name="Lage O.M."/>
            <person name="Pohl T."/>
            <person name="Merkel B.J."/>
            <person name="Hornburger P."/>
            <person name="Mueller R.-W."/>
            <person name="Bruemmer F."/>
            <person name="Labrenz M."/>
            <person name="Spormann A.M."/>
            <person name="Op den Camp H."/>
            <person name="Overmann J."/>
            <person name="Amann R."/>
            <person name="Jetten M.S.M."/>
            <person name="Mascher T."/>
            <person name="Medema M.H."/>
            <person name="Devos D.P."/>
            <person name="Kaster A.-K."/>
            <person name="Ovreas L."/>
            <person name="Rohde M."/>
            <person name="Galperin M.Y."/>
            <person name="Jogler C."/>
        </authorList>
    </citation>
    <scope>NUCLEOTIDE SEQUENCE [LARGE SCALE GENOMIC DNA]</scope>
    <source>
        <strain evidence="3 4">Pla175</strain>
    </source>
</reference>
<sequence precursor="true">MLRLIACCGSLLISAGAAFGDAPTRWKFAEGESLRMRMRQEMTTQVNTGDDPPVATEMTQETVVRFDVTEVNNDGSAQATQTIERVVVDAGSAAIKNTHYDSDSDEPADGLGAMTAPLFGVLVGAPITMTIGPTGEVSDVTLDSKLAETLKNNPLAKTSGTVFSEEGIKRIVQQCVTQLPAGALEVGQTSTDQVEVESPVGVLRLSTTYTYAGQRTEAGRTVRVFETRTEQAIVDGGEPAAVKAEIVDQDGVGELVFDAEAGRPVSSSKQSSFTMKLSDGVDGGARETRTKLKVSSAWSVIEPDEAE</sequence>
<evidence type="ECO:0000256" key="1">
    <source>
        <dbReference type="SAM" id="MobiDB-lite"/>
    </source>
</evidence>
<dbReference type="AlphaFoldDB" id="A0A518D7W6"/>
<dbReference type="InterPro" id="IPR046230">
    <property type="entry name" value="DUF6263"/>
</dbReference>
<accession>A0A518D7W6</accession>
<gene>
    <name evidence="3" type="ORF">Pla175_09430</name>
</gene>
<dbReference type="KEGG" id="pnd:Pla175_09430"/>
<dbReference type="EMBL" id="CP036291">
    <property type="protein sequence ID" value="QDU87578.1"/>
    <property type="molecule type" value="Genomic_DNA"/>
</dbReference>